<accession>A0ABP6TPT7</accession>
<reference evidence="3" key="1">
    <citation type="journal article" date="2019" name="Int. J. Syst. Evol. Microbiol.">
        <title>The Global Catalogue of Microorganisms (GCM) 10K type strain sequencing project: providing services to taxonomists for standard genome sequencing and annotation.</title>
        <authorList>
            <consortium name="The Broad Institute Genomics Platform"/>
            <consortium name="The Broad Institute Genome Sequencing Center for Infectious Disease"/>
            <person name="Wu L."/>
            <person name="Ma J."/>
        </authorList>
    </citation>
    <scope>NUCLEOTIDE SEQUENCE [LARGE SCALE GENOMIC DNA]</scope>
    <source>
        <strain evidence="3">JCM 4816</strain>
    </source>
</reference>
<evidence type="ECO:0000313" key="2">
    <source>
        <dbReference type="EMBL" id="GAA3496549.1"/>
    </source>
</evidence>
<keyword evidence="3" id="KW-1185">Reference proteome</keyword>
<comment type="caution">
    <text evidence="2">The sequence shown here is derived from an EMBL/GenBank/DDBJ whole genome shotgun (WGS) entry which is preliminary data.</text>
</comment>
<name>A0ABP6TPT7_9ACTN</name>
<keyword evidence="1" id="KW-0732">Signal</keyword>
<evidence type="ECO:0000256" key="1">
    <source>
        <dbReference type="SAM" id="SignalP"/>
    </source>
</evidence>
<sequence length="99" mass="10547">MALLAESTRLRVFSAVVLGASSPAAAAEAAGLSVKETAVALRRLRSGGLVTGTDGRLAAHTGHFKDIVRDHRTTEEPERHGYADERVESLLRTDIQPAL</sequence>
<protein>
    <recommendedName>
        <fullName evidence="4">MarR family transcriptional regulator</fullName>
    </recommendedName>
</protein>
<organism evidence="2 3">
    <name type="scientific">Streptomyces prasinosporus</name>
    <dbReference type="NCBI Taxonomy" id="68256"/>
    <lineage>
        <taxon>Bacteria</taxon>
        <taxon>Bacillati</taxon>
        <taxon>Actinomycetota</taxon>
        <taxon>Actinomycetes</taxon>
        <taxon>Kitasatosporales</taxon>
        <taxon>Streptomycetaceae</taxon>
        <taxon>Streptomyces</taxon>
        <taxon>Streptomyces albogriseolus group</taxon>
    </lineage>
</organism>
<dbReference type="EMBL" id="BAAAXF010000025">
    <property type="protein sequence ID" value="GAA3496549.1"/>
    <property type="molecule type" value="Genomic_DNA"/>
</dbReference>
<evidence type="ECO:0000313" key="3">
    <source>
        <dbReference type="Proteomes" id="UP001501455"/>
    </source>
</evidence>
<evidence type="ECO:0008006" key="4">
    <source>
        <dbReference type="Google" id="ProtNLM"/>
    </source>
</evidence>
<gene>
    <name evidence="2" type="ORF">GCM10019016_036500</name>
</gene>
<dbReference type="Proteomes" id="UP001501455">
    <property type="component" value="Unassembled WGS sequence"/>
</dbReference>
<feature type="chain" id="PRO_5047050324" description="MarR family transcriptional regulator" evidence="1">
    <location>
        <begin position="27"/>
        <end position="99"/>
    </location>
</feature>
<feature type="signal peptide" evidence="1">
    <location>
        <begin position="1"/>
        <end position="26"/>
    </location>
</feature>
<proteinExistence type="predicted"/>